<protein>
    <submittedName>
        <fullName evidence="2">Uncharacterized protein</fullName>
    </submittedName>
</protein>
<feature type="region of interest" description="Disordered" evidence="1">
    <location>
        <begin position="1"/>
        <end position="25"/>
    </location>
</feature>
<proteinExistence type="predicted"/>
<accession>A0A0W0FR79</accession>
<reference evidence="2 3" key="1">
    <citation type="submission" date="2015-12" db="EMBL/GenBank/DDBJ databases">
        <title>Draft genome sequence of Moniliophthora roreri, the causal agent of frosty pod rot of cacao.</title>
        <authorList>
            <person name="Aime M.C."/>
            <person name="Diaz-Valderrama J.R."/>
            <person name="Kijpornyongpan T."/>
            <person name="Phillips-Mora W."/>
        </authorList>
    </citation>
    <scope>NUCLEOTIDE SEQUENCE [LARGE SCALE GENOMIC DNA]</scope>
    <source>
        <strain evidence="2 3">MCA 2952</strain>
    </source>
</reference>
<comment type="caution">
    <text evidence="2">The sequence shown here is derived from an EMBL/GenBank/DDBJ whole genome shotgun (WGS) entry which is preliminary data.</text>
</comment>
<dbReference type="Proteomes" id="UP000054988">
    <property type="component" value="Unassembled WGS sequence"/>
</dbReference>
<dbReference type="EMBL" id="LATX01001724">
    <property type="protein sequence ID" value="KTB38867.1"/>
    <property type="molecule type" value="Genomic_DNA"/>
</dbReference>
<name>A0A0W0FR79_MONRR</name>
<evidence type="ECO:0000256" key="1">
    <source>
        <dbReference type="SAM" id="MobiDB-lite"/>
    </source>
</evidence>
<evidence type="ECO:0000313" key="2">
    <source>
        <dbReference type="EMBL" id="KTB38867.1"/>
    </source>
</evidence>
<organism evidence="2 3">
    <name type="scientific">Moniliophthora roreri</name>
    <name type="common">Frosty pod rot fungus</name>
    <name type="synonym">Monilia roreri</name>
    <dbReference type="NCBI Taxonomy" id="221103"/>
    <lineage>
        <taxon>Eukaryota</taxon>
        <taxon>Fungi</taxon>
        <taxon>Dikarya</taxon>
        <taxon>Basidiomycota</taxon>
        <taxon>Agaricomycotina</taxon>
        <taxon>Agaricomycetes</taxon>
        <taxon>Agaricomycetidae</taxon>
        <taxon>Agaricales</taxon>
        <taxon>Marasmiineae</taxon>
        <taxon>Marasmiaceae</taxon>
        <taxon>Moniliophthora</taxon>
    </lineage>
</organism>
<evidence type="ECO:0000313" key="3">
    <source>
        <dbReference type="Proteomes" id="UP000054988"/>
    </source>
</evidence>
<sequence length="25" mass="2707">MFQDKGLAAEHRSDGEKTISISNDG</sequence>
<dbReference type="AlphaFoldDB" id="A0A0W0FR79"/>
<gene>
    <name evidence="2" type="ORF">WG66_8552</name>
</gene>
<feature type="compositionally biased region" description="Basic and acidic residues" evidence="1">
    <location>
        <begin position="7"/>
        <end position="17"/>
    </location>
</feature>